<dbReference type="GO" id="GO:0005634">
    <property type="term" value="C:nucleus"/>
    <property type="evidence" value="ECO:0007669"/>
    <property type="project" value="UniProtKB-SubCell"/>
</dbReference>
<comment type="subcellular location">
    <subcellularLocation>
        <location evidence="1">Nucleus</location>
    </subcellularLocation>
</comment>
<evidence type="ECO:0000256" key="1">
    <source>
        <dbReference type="ARBA" id="ARBA00004123"/>
    </source>
</evidence>
<dbReference type="PANTHER" id="PTHR46481:SF10">
    <property type="entry name" value="ZINC FINGER BED DOMAIN-CONTAINING PROTEIN 39"/>
    <property type="match status" value="1"/>
</dbReference>
<reference evidence="10" key="1">
    <citation type="journal article" date="2024" name="Gigascience">
        <title>Chromosome-level genome of the poultry shaft louse Menopon gallinae provides insight into the host-switching and adaptive evolution of parasitic lice.</title>
        <authorList>
            <person name="Xu Y."/>
            <person name="Ma L."/>
            <person name="Liu S."/>
            <person name="Liang Y."/>
            <person name="Liu Q."/>
            <person name="He Z."/>
            <person name="Tian L."/>
            <person name="Duan Y."/>
            <person name="Cai W."/>
            <person name="Li H."/>
            <person name="Song F."/>
        </authorList>
    </citation>
    <scope>NUCLEOTIDE SEQUENCE</scope>
    <source>
        <strain evidence="10">Cailab_2023a</strain>
    </source>
</reference>
<gene>
    <name evidence="10" type="ORF">PYX00_002376</name>
</gene>
<dbReference type="SUPFAM" id="SSF140996">
    <property type="entry name" value="Hermes dimerisation domain"/>
    <property type="match status" value="1"/>
</dbReference>
<dbReference type="PANTHER" id="PTHR46481">
    <property type="entry name" value="ZINC FINGER BED DOMAIN-CONTAINING PROTEIN 4"/>
    <property type="match status" value="1"/>
</dbReference>
<evidence type="ECO:0000256" key="7">
    <source>
        <dbReference type="ARBA" id="ARBA00023242"/>
    </source>
</evidence>
<evidence type="ECO:0000256" key="3">
    <source>
        <dbReference type="ARBA" id="ARBA00022771"/>
    </source>
</evidence>
<dbReference type="GO" id="GO:0008270">
    <property type="term" value="F:zinc ion binding"/>
    <property type="evidence" value="ECO:0007669"/>
    <property type="project" value="UniProtKB-KW"/>
</dbReference>
<feature type="domain" description="BED-type" evidence="9">
    <location>
        <begin position="23"/>
        <end position="81"/>
    </location>
</feature>
<dbReference type="SUPFAM" id="SSF53098">
    <property type="entry name" value="Ribonuclease H-like"/>
    <property type="match status" value="1"/>
</dbReference>
<keyword evidence="6" id="KW-0804">Transcription</keyword>
<dbReference type="SUPFAM" id="SSF57667">
    <property type="entry name" value="beta-beta-alpha zinc fingers"/>
    <property type="match status" value="1"/>
</dbReference>
<accession>A0AAW2IH18</accession>
<organism evidence="10">
    <name type="scientific">Menopon gallinae</name>
    <name type="common">poultry shaft louse</name>
    <dbReference type="NCBI Taxonomy" id="328185"/>
    <lineage>
        <taxon>Eukaryota</taxon>
        <taxon>Metazoa</taxon>
        <taxon>Ecdysozoa</taxon>
        <taxon>Arthropoda</taxon>
        <taxon>Hexapoda</taxon>
        <taxon>Insecta</taxon>
        <taxon>Pterygota</taxon>
        <taxon>Neoptera</taxon>
        <taxon>Paraneoptera</taxon>
        <taxon>Psocodea</taxon>
        <taxon>Troctomorpha</taxon>
        <taxon>Phthiraptera</taxon>
        <taxon>Amblycera</taxon>
        <taxon>Menoponidae</taxon>
        <taxon>Menopon</taxon>
    </lineage>
</organism>
<evidence type="ECO:0000256" key="6">
    <source>
        <dbReference type="ARBA" id="ARBA00023163"/>
    </source>
</evidence>
<dbReference type="SMART" id="SM00614">
    <property type="entry name" value="ZnF_BED"/>
    <property type="match status" value="1"/>
</dbReference>
<proteinExistence type="predicted"/>
<evidence type="ECO:0000256" key="8">
    <source>
        <dbReference type="PROSITE-ProRule" id="PRU00027"/>
    </source>
</evidence>
<dbReference type="PROSITE" id="PS50808">
    <property type="entry name" value="ZF_BED"/>
    <property type="match status" value="1"/>
</dbReference>
<keyword evidence="3 8" id="KW-0863">Zinc-finger</keyword>
<dbReference type="InterPro" id="IPR036236">
    <property type="entry name" value="Znf_C2H2_sf"/>
</dbReference>
<name>A0AAW2IH18_9NEOP</name>
<dbReference type="InterPro" id="IPR003656">
    <property type="entry name" value="Znf_BED"/>
</dbReference>
<sequence>MASTSSSSGSIVYTYKKLVVPVSMRSIYWKYFGFPASETGEIITKLKIICILCKSQIAYNKNTSNLRMHLQNKHLPELIKIESQMAVDNTGKPKVVKKPIKLKNEIPLGVEETLGNNEEFYISEESSQVFQIEENDVDEDNVYSQVTKKMFPHVTAEESKSITDAIANFIIADLQPPQVVDGRGFQRLLVTLKSPCEIPSTMKLTYDLIPKIYKTTKENLQAEIYNLTSDFGLTLEEWTSINNQVFLTISVYYQNANNTAEYKVLSTVHVSPTTDSTSWEHIFDSILSEWNLDFSKITAITFATNREEILAALFNKGYTLVPCLEHTIKECTRLCFEQDVIKEVVCKVRGIISTIFRTPNAWDSLLIQESTTEIEGNLQLDNENFLMSTLNMIEQFVARRSIIENILQEHIEFPMKNGLELLESEWELLQDVINVLEPFKVTLMTLSEEKIPLISLLKPLLWQVINNKLNVKDTDSVTLLSLKKIIVDHLRFRYNDEQISTLLQIATMLDPRFKLLPYSSEEEKNSTGDIIKEMLTKIIEEHGPPTEEPVEKKHRISGMELLLGNYSFKKVKVDPSENASIEYNQFYNDAAAPLDSCPIQWWTTNRSKYSNLALLADKYICMPACATFPGKISVDTQNSFYVKRSSFTTDHNLLDKVLFLHANQSPL</sequence>
<keyword evidence="4" id="KW-0862">Zinc</keyword>
<evidence type="ECO:0000256" key="4">
    <source>
        <dbReference type="ARBA" id="ARBA00022833"/>
    </source>
</evidence>
<evidence type="ECO:0000256" key="5">
    <source>
        <dbReference type="ARBA" id="ARBA00023015"/>
    </source>
</evidence>
<keyword evidence="7" id="KW-0539">Nucleus</keyword>
<dbReference type="AlphaFoldDB" id="A0AAW2IH18"/>
<protein>
    <recommendedName>
        <fullName evidence="9">BED-type domain-containing protein</fullName>
    </recommendedName>
</protein>
<dbReference type="GO" id="GO:0003677">
    <property type="term" value="F:DNA binding"/>
    <property type="evidence" value="ECO:0007669"/>
    <property type="project" value="InterPro"/>
</dbReference>
<keyword evidence="2" id="KW-0479">Metal-binding</keyword>
<keyword evidence="5" id="KW-0805">Transcription regulation</keyword>
<dbReference type="InterPro" id="IPR052035">
    <property type="entry name" value="ZnF_BED_domain_contain"/>
</dbReference>
<dbReference type="GO" id="GO:0009791">
    <property type="term" value="P:post-embryonic development"/>
    <property type="evidence" value="ECO:0007669"/>
    <property type="project" value="UniProtKB-ARBA"/>
</dbReference>
<evidence type="ECO:0000256" key="2">
    <source>
        <dbReference type="ARBA" id="ARBA00022723"/>
    </source>
</evidence>
<dbReference type="EMBL" id="JARGDH010000001">
    <property type="protein sequence ID" value="KAL0281371.1"/>
    <property type="molecule type" value="Genomic_DNA"/>
</dbReference>
<evidence type="ECO:0000313" key="10">
    <source>
        <dbReference type="EMBL" id="KAL0281371.1"/>
    </source>
</evidence>
<comment type="caution">
    <text evidence="10">The sequence shown here is derived from an EMBL/GenBank/DDBJ whole genome shotgun (WGS) entry which is preliminary data.</text>
</comment>
<evidence type="ECO:0000259" key="9">
    <source>
        <dbReference type="PROSITE" id="PS50808"/>
    </source>
</evidence>
<dbReference type="Pfam" id="PF02892">
    <property type="entry name" value="zf-BED"/>
    <property type="match status" value="1"/>
</dbReference>
<dbReference type="InterPro" id="IPR012337">
    <property type="entry name" value="RNaseH-like_sf"/>
</dbReference>